<name>A0AAF0ER66_9BASI</name>
<protein>
    <submittedName>
        <fullName evidence="1">Uncharacterized protein</fullName>
    </submittedName>
</protein>
<organism evidence="1 2">
    <name type="scientific">Malassezia cuniculi</name>
    <dbReference type="NCBI Taxonomy" id="948313"/>
    <lineage>
        <taxon>Eukaryota</taxon>
        <taxon>Fungi</taxon>
        <taxon>Dikarya</taxon>
        <taxon>Basidiomycota</taxon>
        <taxon>Ustilaginomycotina</taxon>
        <taxon>Malasseziomycetes</taxon>
        <taxon>Malasseziales</taxon>
        <taxon>Malasseziaceae</taxon>
        <taxon>Malassezia</taxon>
    </lineage>
</organism>
<keyword evidence="2" id="KW-1185">Reference proteome</keyword>
<sequence>MCAVVLCADEIVDRDSFRAVVRGVVHTVAFFRMLGSLRPATQVVLGVELPRISDEHAAGEIDERCDSLADELEQKQAGRATLRISWLPPPAGRGEDTKSIFHSPYAWIASAFSGGFGDKLGEKRDALPEFEHWIIHIRIGSTNGGSQLRDFYGKWGFLYQQH</sequence>
<reference evidence="1" key="1">
    <citation type="submission" date="2023-03" db="EMBL/GenBank/DDBJ databases">
        <title>Mating type loci evolution in Malassezia.</title>
        <authorList>
            <person name="Coelho M.A."/>
        </authorList>
    </citation>
    <scope>NUCLEOTIDE SEQUENCE</scope>
    <source>
        <strain evidence="1">CBS 11721</strain>
    </source>
</reference>
<gene>
    <name evidence="1" type="ORF">MCUN1_001806</name>
</gene>
<dbReference type="AlphaFoldDB" id="A0AAF0ER66"/>
<accession>A0AAF0ER66</accession>
<evidence type="ECO:0000313" key="2">
    <source>
        <dbReference type="Proteomes" id="UP001219933"/>
    </source>
</evidence>
<dbReference type="GO" id="GO:0006914">
    <property type="term" value="P:autophagy"/>
    <property type="evidence" value="ECO:0007669"/>
    <property type="project" value="InterPro"/>
</dbReference>
<dbReference type="Proteomes" id="UP001219933">
    <property type="component" value="Chromosome 2"/>
</dbReference>
<dbReference type="InterPro" id="IPR012445">
    <property type="entry name" value="ATG101"/>
</dbReference>
<proteinExistence type="predicted"/>
<dbReference type="Pfam" id="PF07855">
    <property type="entry name" value="ATG101"/>
    <property type="match status" value="1"/>
</dbReference>
<evidence type="ECO:0000313" key="1">
    <source>
        <dbReference type="EMBL" id="WFD34960.1"/>
    </source>
</evidence>
<dbReference type="EMBL" id="CP119878">
    <property type="protein sequence ID" value="WFD34960.1"/>
    <property type="molecule type" value="Genomic_DNA"/>
</dbReference>